<evidence type="ECO:0000313" key="2">
    <source>
        <dbReference type="Proteomes" id="UP000009885"/>
    </source>
</evidence>
<proteinExistence type="predicted"/>
<accession>K9ALJ9</accession>
<dbReference type="AlphaFoldDB" id="K9ALJ9"/>
<evidence type="ECO:0000313" key="1">
    <source>
        <dbReference type="EMBL" id="EKU48184.1"/>
    </source>
</evidence>
<dbReference type="PATRIC" id="fig|1229783.3.peg.1159"/>
<sequence>MECKPIRATLFEDLDFENDHVFYNRRLEHFQVIFEMKGSKTVDSLTTAYDDSEKNGVAMGQYYIPEYSKHYLLIFASKDKNKLLQLERNDRVLDRNDVYELIEVAKKA</sequence>
<name>K9ALJ9_9STAP</name>
<reference evidence="1 2" key="1">
    <citation type="journal article" date="2013" name="Genome Announc.">
        <title>Genome Sequence of Staphylococcus massiliensis Strain S46, Isolated from the Surface of Healthy Human Skin.</title>
        <authorList>
            <person name="Srivastav R."/>
            <person name="Singh A."/>
            <person name="Jangir P.K."/>
            <person name="Kumari C."/>
            <person name="Muduli S."/>
            <person name="Sharma R."/>
        </authorList>
    </citation>
    <scope>NUCLEOTIDE SEQUENCE [LARGE SCALE GENOMIC DNA]</scope>
    <source>
        <strain evidence="1 2">S46</strain>
    </source>
</reference>
<dbReference type="EMBL" id="AMSQ01000007">
    <property type="protein sequence ID" value="EKU48184.1"/>
    <property type="molecule type" value="Genomic_DNA"/>
</dbReference>
<dbReference type="Proteomes" id="UP000009885">
    <property type="component" value="Unassembled WGS sequence"/>
</dbReference>
<protein>
    <submittedName>
        <fullName evidence="1">Uncharacterized protein</fullName>
    </submittedName>
</protein>
<dbReference type="STRING" id="1229783.C273_05742"/>
<keyword evidence="2" id="KW-1185">Reference proteome</keyword>
<organism evidence="1 2">
    <name type="scientific">Staphylococcus massiliensis S46</name>
    <dbReference type="NCBI Taxonomy" id="1229783"/>
    <lineage>
        <taxon>Bacteria</taxon>
        <taxon>Bacillati</taxon>
        <taxon>Bacillota</taxon>
        <taxon>Bacilli</taxon>
        <taxon>Bacillales</taxon>
        <taxon>Staphylococcaceae</taxon>
        <taxon>Staphylococcus</taxon>
    </lineage>
</organism>
<comment type="caution">
    <text evidence="1">The sequence shown here is derived from an EMBL/GenBank/DDBJ whole genome shotgun (WGS) entry which is preliminary data.</text>
</comment>
<dbReference type="RefSeq" id="WP_009383305.1">
    <property type="nucleotide sequence ID" value="NZ_AMSQ01000007.1"/>
</dbReference>
<gene>
    <name evidence="1" type="ORF">C273_05742</name>
</gene>